<dbReference type="AlphaFoldDB" id="A0A4Q7YSL9"/>
<dbReference type="RefSeq" id="WP_130418604.1">
    <property type="nucleotide sequence ID" value="NZ_SHKW01000001.1"/>
</dbReference>
<dbReference type="EMBL" id="SHKW01000001">
    <property type="protein sequence ID" value="RZU40548.1"/>
    <property type="molecule type" value="Genomic_DNA"/>
</dbReference>
<dbReference type="SUPFAM" id="SSF53597">
    <property type="entry name" value="Dihydrofolate reductase-like"/>
    <property type="match status" value="1"/>
</dbReference>
<gene>
    <name evidence="2" type="ORF">BDD14_2017</name>
</gene>
<organism evidence="2 3">
    <name type="scientific">Edaphobacter modestus</name>
    <dbReference type="NCBI Taxonomy" id="388466"/>
    <lineage>
        <taxon>Bacteria</taxon>
        <taxon>Pseudomonadati</taxon>
        <taxon>Acidobacteriota</taxon>
        <taxon>Terriglobia</taxon>
        <taxon>Terriglobales</taxon>
        <taxon>Acidobacteriaceae</taxon>
        <taxon>Edaphobacter</taxon>
    </lineage>
</organism>
<dbReference type="PANTHER" id="PTHR38011">
    <property type="entry name" value="DIHYDROFOLATE REDUCTASE FAMILY PROTEIN (AFU_ORTHOLOGUE AFUA_8G06820)"/>
    <property type="match status" value="1"/>
</dbReference>
<protein>
    <submittedName>
        <fullName evidence="2">Dihydrofolate reductase</fullName>
    </submittedName>
</protein>
<dbReference type="GO" id="GO:0008703">
    <property type="term" value="F:5-amino-6-(5-phosphoribosylamino)uracil reductase activity"/>
    <property type="evidence" value="ECO:0007669"/>
    <property type="project" value="InterPro"/>
</dbReference>
<dbReference type="PANTHER" id="PTHR38011:SF11">
    <property type="entry name" value="2,5-DIAMINO-6-RIBOSYLAMINO-4(3H)-PYRIMIDINONE 5'-PHOSPHATE REDUCTASE"/>
    <property type="match status" value="1"/>
</dbReference>
<dbReference type="GO" id="GO:0009231">
    <property type="term" value="P:riboflavin biosynthetic process"/>
    <property type="evidence" value="ECO:0007669"/>
    <property type="project" value="InterPro"/>
</dbReference>
<comment type="caution">
    <text evidence="2">The sequence shown here is derived from an EMBL/GenBank/DDBJ whole genome shotgun (WGS) entry which is preliminary data.</text>
</comment>
<evidence type="ECO:0000259" key="1">
    <source>
        <dbReference type="Pfam" id="PF01872"/>
    </source>
</evidence>
<reference evidence="2 3" key="1">
    <citation type="submission" date="2019-02" db="EMBL/GenBank/DDBJ databases">
        <title>Genomic Encyclopedia of Archaeal and Bacterial Type Strains, Phase II (KMG-II): from individual species to whole genera.</title>
        <authorList>
            <person name="Goeker M."/>
        </authorList>
    </citation>
    <scope>NUCLEOTIDE SEQUENCE [LARGE SCALE GENOMIC DNA]</scope>
    <source>
        <strain evidence="2 3">DSM 18101</strain>
    </source>
</reference>
<sequence>MRKIRYAVAMSLDGYVAGPNGEADWIVMDPEINFSELWAQFDTLLMGRRTYETAIAGLGKTFLKGTKIIVVSRELRQSDHPEITIINELNRDCIQTLRSQNGKDIWLFGGGRLFRSMLEIQEVDTVEVSVVPVLLGGGVSFLPPPTQQTRLRLSGHKAYGSGLVSLTYDVQR</sequence>
<proteinExistence type="predicted"/>
<feature type="domain" description="Bacterial bifunctional deaminase-reductase C-terminal" evidence="1">
    <location>
        <begin position="2"/>
        <end position="164"/>
    </location>
</feature>
<dbReference type="OrthoDB" id="195113at2"/>
<name>A0A4Q7YSL9_9BACT</name>
<dbReference type="Pfam" id="PF01872">
    <property type="entry name" value="RibD_C"/>
    <property type="match status" value="1"/>
</dbReference>
<evidence type="ECO:0000313" key="2">
    <source>
        <dbReference type="EMBL" id="RZU40548.1"/>
    </source>
</evidence>
<dbReference type="Proteomes" id="UP000292958">
    <property type="component" value="Unassembled WGS sequence"/>
</dbReference>
<dbReference type="InterPro" id="IPR050765">
    <property type="entry name" value="Riboflavin_Biosynth_HTPR"/>
</dbReference>
<accession>A0A4Q7YSL9</accession>
<dbReference type="InterPro" id="IPR024072">
    <property type="entry name" value="DHFR-like_dom_sf"/>
</dbReference>
<dbReference type="InterPro" id="IPR002734">
    <property type="entry name" value="RibDG_C"/>
</dbReference>
<dbReference type="Gene3D" id="3.40.430.10">
    <property type="entry name" value="Dihydrofolate Reductase, subunit A"/>
    <property type="match status" value="1"/>
</dbReference>
<evidence type="ECO:0000313" key="3">
    <source>
        <dbReference type="Proteomes" id="UP000292958"/>
    </source>
</evidence>
<keyword evidence="3" id="KW-1185">Reference proteome</keyword>